<dbReference type="PROSITE" id="PS01124">
    <property type="entry name" value="HTH_ARAC_FAMILY_2"/>
    <property type="match status" value="1"/>
</dbReference>
<dbReference type="GO" id="GO:0003700">
    <property type="term" value="F:DNA-binding transcription factor activity"/>
    <property type="evidence" value="ECO:0007669"/>
    <property type="project" value="InterPro"/>
</dbReference>
<name>A0A1V9FMW2_9BACT</name>
<dbReference type="SUPFAM" id="SSF46689">
    <property type="entry name" value="Homeodomain-like"/>
    <property type="match status" value="1"/>
</dbReference>
<keyword evidence="2" id="KW-0238">DNA-binding</keyword>
<dbReference type="SMART" id="SM00342">
    <property type="entry name" value="HTH_ARAC"/>
    <property type="match status" value="1"/>
</dbReference>
<dbReference type="Gene3D" id="1.10.10.60">
    <property type="entry name" value="Homeodomain-like"/>
    <property type="match status" value="1"/>
</dbReference>
<keyword evidence="1" id="KW-0805">Transcription regulation</keyword>
<dbReference type="AlphaFoldDB" id="A0A1V9FMW2"/>
<keyword evidence="3" id="KW-0804">Transcription</keyword>
<dbReference type="RefSeq" id="WP_081154369.1">
    <property type="nucleotide sequence ID" value="NZ_LVYD01000074.1"/>
</dbReference>
<sequence length="118" mass="14013">MINNANKPLSRYVKLAIVGIKLHIDEHPLQYRTTEELLDHLKTPNRCTIEKAFKDYYGYGIKEYQVRQRLEASKKFLEQGMTKKLVALKCFYKGQDSYCRAFKQAFKLTPTEWQNRYA</sequence>
<evidence type="ECO:0000259" key="4">
    <source>
        <dbReference type="PROSITE" id="PS01124"/>
    </source>
</evidence>
<proteinExistence type="predicted"/>
<dbReference type="InterPro" id="IPR018060">
    <property type="entry name" value="HTH_AraC"/>
</dbReference>
<feature type="domain" description="HTH araC/xylS-type" evidence="4">
    <location>
        <begin position="48"/>
        <end position="116"/>
    </location>
</feature>
<dbReference type="EMBL" id="LVYD01000074">
    <property type="protein sequence ID" value="OQP59693.1"/>
    <property type="molecule type" value="Genomic_DNA"/>
</dbReference>
<dbReference type="InterPro" id="IPR009057">
    <property type="entry name" value="Homeodomain-like_sf"/>
</dbReference>
<dbReference type="GO" id="GO:0043565">
    <property type="term" value="F:sequence-specific DNA binding"/>
    <property type="evidence" value="ECO:0007669"/>
    <property type="project" value="InterPro"/>
</dbReference>
<accession>A0A1V9FMW2</accession>
<comment type="caution">
    <text evidence="5">The sequence shown here is derived from an EMBL/GenBank/DDBJ whole genome shotgun (WGS) entry which is preliminary data.</text>
</comment>
<dbReference type="PANTHER" id="PTHR43280">
    <property type="entry name" value="ARAC-FAMILY TRANSCRIPTIONAL REGULATOR"/>
    <property type="match status" value="1"/>
</dbReference>
<dbReference type="PANTHER" id="PTHR43280:SF2">
    <property type="entry name" value="HTH-TYPE TRANSCRIPTIONAL REGULATOR EXSA"/>
    <property type="match status" value="1"/>
</dbReference>
<dbReference type="Proteomes" id="UP000192796">
    <property type="component" value="Unassembled WGS sequence"/>
</dbReference>
<evidence type="ECO:0000256" key="1">
    <source>
        <dbReference type="ARBA" id="ARBA00023015"/>
    </source>
</evidence>
<evidence type="ECO:0000313" key="5">
    <source>
        <dbReference type="EMBL" id="OQP59693.1"/>
    </source>
</evidence>
<reference evidence="5 6" key="1">
    <citation type="submission" date="2016-03" db="EMBL/GenBank/DDBJ databases">
        <title>Niastella vici sp. nov., isolated from farmland soil.</title>
        <authorList>
            <person name="Chen L."/>
            <person name="Wang D."/>
            <person name="Yang S."/>
            <person name="Wang G."/>
        </authorList>
    </citation>
    <scope>NUCLEOTIDE SEQUENCE [LARGE SCALE GENOMIC DNA]</scope>
    <source>
        <strain evidence="5 6">DJ57</strain>
    </source>
</reference>
<gene>
    <name evidence="5" type="ORF">A3860_36610</name>
</gene>
<evidence type="ECO:0000313" key="6">
    <source>
        <dbReference type="Proteomes" id="UP000192796"/>
    </source>
</evidence>
<protein>
    <recommendedName>
        <fullName evidence="4">HTH araC/xylS-type domain-containing protein</fullName>
    </recommendedName>
</protein>
<organism evidence="5 6">
    <name type="scientific">Niastella vici</name>
    <dbReference type="NCBI Taxonomy" id="1703345"/>
    <lineage>
        <taxon>Bacteria</taxon>
        <taxon>Pseudomonadati</taxon>
        <taxon>Bacteroidota</taxon>
        <taxon>Chitinophagia</taxon>
        <taxon>Chitinophagales</taxon>
        <taxon>Chitinophagaceae</taxon>
        <taxon>Niastella</taxon>
    </lineage>
</organism>
<keyword evidence="6" id="KW-1185">Reference proteome</keyword>
<dbReference type="Pfam" id="PF12833">
    <property type="entry name" value="HTH_18"/>
    <property type="match status" value="1"/>
</dbReference>
<evidence type="ECO:0000256" key="2">
    <source>
        <dbReference type="ARBA" id="ARBA00023125"/>
    </source>
</evidence>
<dbReference type="STRING" id="1703345.A3860_36610"/>
<dbReference type="OrthoDB" id="9816011at2"/>
<evidence type="ECO:0000256" key="3">
    <source>
        <dbReference type="ARBA" id="ARBA00023163"/>
    </source>
</evidence>